<organism evidence="1 2">
    <name type="scientific">Scortum barcoo</name>
    <name type="common">barcoo grunter</name>
    <dbReference type="NCBI Taxonomy" id="214431"/>
    <lineage>
        <taxon>Eukaryota</taxon>
        <taxon>Metazoa</taxon>
        <taxon>Chordata</taxon>
        <taxon>Craniata</taxon>
        <taxon>Vertebrata</taxon>
        <taxon>Euteleostomi</taxon>
        <taxon>Actinopterygii</taxon>
        <taxon>Neopterygii</taxon>
        <taxon>Teleostei</taxon>
        <taxon>Neoteleostei</taxon>
        <taxon>Acanthomorphata</taxon>
        <taxon>Eupercaria</taxon>
        <taxon>Centrarchiformes</taxon>
        <taxon>Terapontoidei</taxon>
        <taxon>Terapontidae</taxon>
        <taxon>Scortum</taxon>
    </lineage>
</organism>
<protein>
    <submittedName>
        <fullName evidence="1">Uncharacterized protein</fullName>
    </submittedName>
</protein>
<dbReference type="Proteomes" id="UP000831701">
    <property type="component" value="Chromosome 5"/>
</dbReference>
<proteinExistence type="predicted"/>
<accession>A0ACB8WWN9</accession>
<reference evidence="1" key="1">
    <citation type="submission" date="2022-04" db="EMBL/GenBank/DDBJ databases">
        <title>Jade perch genome.</title>
        <authorList>
            <person name="Chao B."/>
        </authorList>
    </citation>
    <scope>NUCLEOTIDE SEQUENCE</scope>
    <source>
        <strain evidence="1">CB-2022</strain>
    </source>
</reference>
<sequence length="314" mass="35140">MLITVETSPKLDAADVRSRLAFLRRRKNSTCVHGNSLEKALRNNSPAISEMAAKGGKSSKKEDASASLTLAAITMLLKERHVVLATEFKTSFSQLNSKLDQTRLAVEDHGQRVSSLELAAEDLSQQLIDLEGICSTPSNDNARLKAKVTKLDSQSSRQNIRILGLLESIKSGSPTEFFSKLLCKVYGNNTLPSPPEIGRAHCFLASKPAARQRPGPVILRLHQYQTKDLLIREARQRGKLEYHSQPVRVVEDYSPEVLSQRAEHSGVMAELYELDLKPALLYPKRHCPVEPESESTPWTRHRSHCDYFITFLVK</sequence>
<keyword evidence="2" id="KW-1185">Reference proteome</keyword>
<evidence type="ECO:0000313" key="2">
    <source>
        <dbReference type="Proteomes" id="UP000831701"/>
    </source>
</evidence>
<evidence type="ECO:0000313" key="1">
    <source>
        <dbReference type="EMBL" id="KAI3372194.1"/>
    </source>
</evidence>
<gene>
    <name evidence="1" type="ORF">L3Q82_007052</name>
</gene>
<name>A0ACB8WWN9_9TELE</name>
<comment type="caution">
    <text evidence="1">The sequence shown here is derived from an EMBL/GenBank/DDBJ whole genome shotgun (WGS) entry which is preliminary data.</text>
</comment>
<dbReference type="EMBL" id="CM041535">
    <property type="protein sequence ID" value="KAI3372194.1"/>
    <property type="molecule type" value="Genomic_DNA"/>
</dbReference>